<dbReference type="CDD" id="cd01750">
    <property type="entry name" value="GATase1_CobQ"/>
    <property type="match status" value="1"/>
</dbReference>
<comment type="catalytic activity">
    <reaction evidence="2">
        <text>beta-D-GlcNAc-(1-&gt;4)-Mur2Ac(oyl-L-Ala-gamma-D-Glu-L-Lys-D-Ala-D-Ala)-di-trans,octa-cis-undecaprenyl diphosphate + L-glutamine + ATP + H2O = beta-D-GlcNAc-(1-&gt;4)-Mur2Ac(oyl-L-Ala-D-isoglutaminyl-L-Lys-D-Ala-D-Ala)-di-trans,octa-cis-undecaprenyl diphosphate + L-glutamate + ADP + phosphate + H(+)</text>
        <dbReference type="Rhea" id="RHEA:57928"/>
        <dbReference type="ChEBI" id="CHEBI:15377"/>
        <dbReference type="ChEBI" id="CHEBI:15378"/>
        <dbReference type="ChEBI" id="CHEBI:29985"/>
        <dbReference type="ChEBI" id="CHEBI:30616"/>
        <dbReference type="ChEBI" id="CHEBI:43474"/>
        <dbReference type="ChEBI" id="CHEBI:58359"/>
        <dbReference type="ChEBI" id="CHEBI:60033"/>
        <dbReference type="ChEBI" id="CHEBI:62233"/>
        <dbReference type="ChEBI" id="CHEBI:456216"/>
        <dbReference type="EC" id="6.3.5.13"/>
    </reaction>
</comment>
<proteinExistence type="inferred from homology"/>
<dbReference type="InterPro" id="IPR029062">
    <property type="entry name" value="Class_I_gatase-like"/>
</dbReference>
<feature type="domain" description="CobB/CobQ-like glutamine amidotransferase" evidence="3">
    <location>
        <begin position="8"/>
        <end position="202"/>
    </location>
</feature>
<dbReference type="PANTHER" id="PTHR21343">
    <property type="entry name" value="DETHIOBIOTIN SYNTHETASE"/>
    <property type="match status" value="1"/>
</dbReference>
<dbReference type="EC" id="3.5.1.2" evidence="2"/>
<feature type="binding site" evidence="2">
    <location>
        <position position="129"/>
    </location>
    <ligand>
        <name>substrate</name>
    </ligand>
</feature>
<feature type="active site" evidence="2">
    <location>
        <position position="195"/>
    </location>
</feature>
<keyword evidence="2" id="KW-0378">Hydrolase</keyword>
<name>A0ABY6NXF1_9NOCA</name>
<dbReference type="InterPro" id="IPR033949">
    <property type="entry name" value="CobQ_GATase1"/>
</dbReference>
<keyword evidence="2" id="KW-0573">Peptidoglycan synthesis</keyword>
<dbReference type="HAMAP" id="MF_02213">
    <property type="entry name" value="Lipid_II_synth_GatD"/>
    <property type="match status" value="1"/>
</dbReference>
<comment type="similarity">
    <text evidence="2">Belongs to the CobB/CobQ family. GatD subfamily.</text>
</comment>
<sequence length="250" mass="25969">MRGDRELTVAVVYPSLLGTYGDAGNALVLQRRLQWRGLRARLVAVEVGEPVPEHCDVYVLGGAEDGAGRTAADMLAGDRGLRRAVAAGRPVLAVCAGLQILGHEVRTHTGQDHAGLGLLDLTTAPRAARAIGEVTGRPVGGWSADLLSGFENHRGSSVLGSAARPLATVLSGVGNGAGEPVEGAVQGSIVATYLHGPVLARNPALADWLLESAVGEALEPLEVESVTRLRAERLGAVRAHGRVRGRTTTR</sequence>
<keyword evidence="1 2" id="KW-0315">Glutamine amidotransferase</keyword>
<dbReference type="EMBL" id="CP110615">
    <property type="protein sequence ID" value="UZJ24050.1"/>
    <property type="molecule type" value="Genomic_DNA"/>
</dbReference>
<dbReference type="InterPro" id="IPR043702">
    <property type="entry name" value="Lipid_II_synth_GatD"/>
</dbReference>
<comment type="function">
    <text evidence="2">The lipid II isoglutaminyl synthase complex catalyzes the formation of alpha-D-isoglutamine in the cell wall lipid II stem peptide. The GatD subunit catalyzes the hydrolysis of glutamine to glutamate and ammonia. The resulting ammonia molecule is channeled to the active site of MurT.</text>
</comment>
<feature type="active site" description="Nucleophile" evidence="2">
    <location>
        <position position="95"/>
    </location>
</feature>
<comment type="pathway">
    <text evidence="2">Cell wall biogenesis; peptidoglycan biosynthesis.</text>
</comment>
<accession>A0ABY6NXF1</accession>
<comment type="catalytic activity">
    <reaction evidence="2">
        <text>L-glutamine + H2O = L-glutamate + NH4(+)</text>
        <dbReference type="Rhea" id="RHEA:15889"/>
        <dbReference type="ChEBI" id="CHEBI:15377"/>
        <dbReference type="ChEBI" id="CHEBI:28938"/>
        <dbReference type="ChEBI" id="CHEBI:29985"/>
        <dbReference type="ChEBI" id="CHEBI:58359"/>
        <dbReference type="EC" id="3.5.1.2"/>
    </reaction>
</comment>
<dbReference type="PANTHER" id="PTHR21343:SF9">
    <property type="entry name" value="LIPID II ISOGLUTAMINYL SYNTHASE (GLUTAMINE-HYDROLYZING) SUBUNIT GATD"/>
    <property type="match status" value="1"/>
</dbReference>
<dbReference type="InterPro" id="IPR011698">
    <property type="entry name" value="GATase_3"/>
</dbReference>
<keyword evidence="2" id="KW-0133">Cell shape</keyword>
<keyword evidence="2" id="KW-0436">Ligase</keyword>
<dbReference type="RefSeq" id="WP_265382157.1">
    <property type="nucleotide sequence ID" value="NZ_CP110615.1"/>
</dbReference>
<organism evidence="4 5">
    <name type="scientific">Rhodococcus antarcticus</name>
    <dbReference type="NCBI Taxonomy" id="2987751"/>
    <lineage>
        <taxon>Bacteria</taxon>
        <taxon>Bacillati</taxon>
        <taxon>Actinomycetota</taxon>
        <taxon>Actinomycetes</taxon>
        <taxon>Mycobacteriales</taxon>
        <taxon>Nocardiaceae</taxon>
        <taxon>Rhodococcus</taxon>
    </lineage>
</organism>
<dbReference type="PROSITE" id="PS51274">
    <property type="entry name" value="GATASE_COBBQ"/>
    <property type="match status" value="1"/>
</dbReference>
<protein>
    <recommendedName>
        <fullName evidence="2">Lipid II isoglutaminyl synthase (glutamine-hydrolyzing) subunit GatD</fullName>
        <ecNumber evidence="2">6.3.5.13</ecNumber>
    </recommendedName>
    <alternativeName>
        <fullName evidence="2">Lipid II isoglutaminyl synthase glutaminase subunit</fullName>
        <ecNumber evidence="2">3.5.1.2</ecNumber>
    </alternativeName>
</protein>
<dbReference type="EC" id="6.3.5.13" evidence="2"/>
<dbReference type="Proteomes" id="UP001164965">
    <property type="component" value="Chromosome"/>
</dbReference>
<dbReference type="Pfam" id="PF07685">
    <property type="entry name" value="GATase_3"/>
    <property type="match status" value="1"/>
</dbReference>
<comment type="subunit">
    <text evidence="2">Forms a heterodimer with MurT.</text>
</comment>
<reference evidence="4" key="1">
    <citation type="submission" date="2022-10" db="EMBL/GenBank/DDBJ databases">
        <title>Rhodococcus sp.75.</title>
        <authorList>
            <person name="Sun M."/>
        </authorList>
    </citation>
    <scope>NUCLEOTIDE SEQUENCE</scope>
    <source>
        <strain evidence="4">75</strain>
    </source>
</reference>
<keyword evidence="2" id="KW-0961">Cell wall biogenesis/degradation</keyword>
<gene>
    <name evidence="2" type="primary">gatD</name>
    <name evidence="4" type="ORF">RHODO2019_12795</name>
</gene>
<evidence type="ECO:0000313" key="4">
    <source>
        <dbReference type="EMBL" id="UZJ24050.1"/>
    </source>
</evidence>
<keyword evidence="5" id="KW-1185">Reference proteome</keyword>
<evidence type="ECO:0000256" key="2">
    <source>
        <dbReference type="HAMAP-Rule" id="MF_02213"/>
    </source>
</evidence>
<evidence type="ECO:0000259" key="3">
    <source>
        <dbReference type="Pfam" id="PF07685"/>
    </source>
</evidence>
<dbReference type="Gene3D" id="3.40.50.880">
    <property type="match status" value="1"/>
</dbReference>
<dbReference type="SUPFAM" id="SSF52317">
    <property type="entry name" value="Class I glutamine amidotransferase-like"/>
    <property type="match status" value="1"/>
</dbReference>
<evidence type="ECO:0000256" key="1">
    <source>
        <dbReference type="ARBA" id="ARBA00022962"/>
    </source>
</evidence>
<evidence type="ECO:0000313" key="5">
    <source>
        <dbReference type="Proteomes" id="UP001164965"/>
    </source>
</evidence>